<evidence type="ECO:0000259" key="2">
    <source>
        <dbReference type="SMART" id="SM00852"/>
    </source>
</evidence>
<proteinExistence type="inferred from homology"/>
<dbReference type="InterPro" id="IPR041424">
    <property type="entry name" value="CinA_KH"/>
</dbReference>
<gene>
    <name evidence="3" type="ORF">KXJ69_07045</name>
</gene>
<comment type="similarity">
    <text evidence="1">Belongs to the CinA family.</text>
</comment>
<dbReference type="NCBIfam" id="TIGR00200">
    <property type="entry name" value="cinA_nterm"/>
    <property type="match status" value="1"/>
</dbReference>
<dbReference type="PIRSF" id="PIRSF006728">
    <property type="entry name" value="CinA"/>
    <property type="match status" value="1"/>
</dbReference>
<evidence type="ECO:0000313" key="3">
    <source>
        <dbReference type="EMBL" id="MBW2937859.1"/>
    </source>
</evidence>
<dbReference type="PANTHER" id="PTHR13939:SF0">
    <property type="entry name" value="NMN AMIDOHYDROLASE-LIKE PROTEIN YFAY"/>
    <property type="match status" value="1"/>
</dbReference>
<dbReference type="RefSeq" id="WP_219052286.1">
    <property type="nucleotide sequence ID" value="NZ_JAHWDP010000002.1"/>
</dbReference>
<organism evidence="3 4">
    <name type="scientific">Halomarinibacterium sedimenti</name>
    <dbReference type="NCBI Taxonomy" id="2857106"/>
    <lineage>
        <taxon>Bacteria</taxon>
        <taxon>Pseudomonadati</taxon>
        <taxon>Bacteroidota</taxon>
        <taxon>Flavobacteriia</taxon>
        <taxon>Flavobacteriales</taxon>
        <taxon>Flavobacteriaceae</taxon>
        <taxon>Halomarinibacterium</taxon>
    </lineage>
</organism>
<keyword evidence="4" id="KW-1185">Reference proteome</keyword>
<comment type="caution">
    <text evidence="3">The sequence shown here is derived from an EMBL/GenBank/DDBJ whole genome shotgun (WGS) entry which is preliminary data.</text>
</comment>
<dbReference type="NCBIfam" id="TIGR00199">
    <property type="entry name" value="PncC_domain"/>
    <property type="match status" value="1"/>
</dbReference>
<dbReference type="InterPro" id="IPR050101">
    <property type="entry name" value="CinA"/>
</dbReference>
<dbReference type="Pfam" id="PF00994">
    <property type="entry name" value="MoCF_biosynth"/>
    <property type="match status" value="1"/>
</dbReference>
<reference evidence="3" key="1">
    <citation type="submission" date="2021-07" db="EMBL/GenBank/DDBJ databases">
        <title>Aureisphaera sp. CAU 1614 isolated from sea sediment.</title>
        <authorList>
            <person name="Kim W."/>
        </authorList>
    </citation>
    <scope>NUCLEOTIDE SEQUENCE</scope>
    <source>
        <strain evidence="3">CAU 1614</strain>
    </source>
</reference>
<dbReference type="PANTHER" id="PTHR13939">
    <property type="entry name" value="NICOTINAMIDE-NUCLEOTIDE AMIDOHYDROLASE PNCC"/>
    <property type="match status" value="1"/>
</dbReference>
<dbReference type="Pfam" id="PF02464">
    <property type="entry name" value="CinA"/>
    <property type="match status" value="1"/>
</dbReference>
<dbReference type="EMBL" id="JAHWDP010000002">
    <property type="protein sequence ID" value="MBW2937859.1"/>
    <property type="molecule type" value="Genomic_DNA"/>
</dbReference>
<dbReference type="InterPro" id="IPR001453">
    <property type="entry name" value="MoaB/Mog_dom"/>
</dbReference>
<dbReference type="Proteomes" id="UP001138686">
    <property type="component" value="Unassembled WGS sequence"/>
</dbReference>
<evidence type="ECO:0000256" key="1">
    <source>
        <dbReference type="HAMAP-Rule" id="MF_00226"/>
    </source>
</evidence>
<dbReference type="NCBIfam" id="TIGR00177">
    <property type="entry name" value="molyb_syn"/>
    <property type="match status" value="1"/>
</dbReference>
<dbReference type="CDD" id="cd00885">
    <property type="entry name" value="cinA"/>
    <property type="match status" value="1"/>
</dbReference>
<sequence length="415" mass="45807">MLAEIITIGDEILIGQIVDTNSAFISQQLNKIGVQVHQITSIQDDREHILSTFKEASQRADLVLVTGGLGPTKDDITKQCFCEFFEDTLVEDAVTKKHIQYLFDKYFQKTPTQMNLDQALVPSKATILLNEHGTAPGMWMEKDGVVFVSMPGVPYEMKYLLTEKVFPKVIEHFQRPFIYHKTLLTYGLGESAIAERIEEWEDGLPKHIKLAYLPSMGRVRLRLSSKSNDEVRVKEDVDILMDELVEKLKDIAIGFEEETSVVDRIGSLLIKQGKTLSLAESCTGGAIAEEITQLAGVSSFYRGSIIPYATELKTSILGVDAALIKKHNVVSIPVAEAMAIQSTKIFKSDYAVATTGIAGPSKGDGDDEVGTVCIAIAGPSGVVSEKFLFGKARERVIRKSVNKAFEMLLKEISKN</sequence>
<name>A0A9X1FPU1_9FLAO</name>
<accession>A0A9X1FPU1</accession>
<feature type="domain" description="MoaB/Mog" evidence="2">
    <location>
        <begin position="4"/>
        <end position="172"/>
    </location>
</feature>
<dbReference type="HAMAP" id="MF_00226_B">
    <property type="entry name" value="CinA_B"/>
    <property type="match status" value="1"/>
</dbReference>
<protein>
    <recommendedName>
        <fullName evidence="1">CinA-like protein</fullName>
    </recommendedName>
</protein>
<dbReference type="NCBIfam" id="NF001813">
    <property type="entry name" value="PRK00549.1"/>
    <property type="match status" value="1"/>
</dbReference>
<dbReference type="AlphaFoldDB" id="A0A9X1FPU1"/>
<dbReference type="InterPro" id="IPR008135">
    <property type="entry name" value="Competence-induced_CinA"/>
</dbReference>
<dbReference type="InterPro" id="IPR008136">
    <property type="entry name" value="CinA_C"/>
</dbReference>
<evidence type="ECO:0000313" key="4">
    <source>
        <dbReference type="Proteomes" id="UP001138686"/>
    </source>
</evidence>
<dbReference type="SMART" id="SM00852">
    <property type="entry name" value="MoCF_biosynth"/>
    <property type="match status" value="1"/>
</dbReference>
<dbReference type="Pfam" id="PF18146">
    <property type="entry name" value="CinA_KH"/>
    <property type="match status" value="1"/>
</dbReference>